<evidence type="ECO:0000313" key="2">
    <source>
        <dbReference type="EMBL" id="KAA2239177.1"/>
    </source>
</evidence>
<name>A0A5B2VLM9_9BACT</name>
<dbReference type="GO" id="GO:0046872">
    <property type="term" value="F:metal ion binding"/>
    <property type="evidence" value="ECO:0007669"/>
    <property type="project" value="UniProtKB-KW"/>
</dbReference>
<accession>A0A5B2VLM9</accession>
<dbReference type="Proteomes" id="UP000324611">
    <property type="component" value="Unassembled WGS sequence"/>
</dbReference>
<comment type="similarity">
    <text evidence="1">Belongs to the terpene synthase family.</text>
</comment>
<keyword evidence="1" id="KW-0479">Metal-binding</keyword>
<evidence type="ECO:0000256" key="1">
    <source>
        <dbReference type="RuleBase" id="RU366034"/>
    </source>
</evidence>
<dbReference type="InterPro" id="IPR034686">
    <property type="entry name" value="Terpene_cyclase-like_2"/>
</dbReference>
<dbReference type="GO" id="GO:0010333">
    <property type="term" value="F:terpene synthase activity"/>
    <property type="evidence" value="ECO:0007669"/>
    <property type="project" value="InterPro"/>
</dbReference>
<keyword evidence="1" id="KW-0460">Magnesium</keyword>
<dbReference type="PANTHER" id="PTHR35201:SF4">
    <property type="entry name" value="BETA-PINACENE SYNTHASE-RELATED"/>
    <property type="match status" value="1"/>
</dbReference>
<reference evidence="2 3" key="1">
    <citation type="submission" date="2019-09" db="EMBL/GenBank/DDBJ databases">
        <title>Chitinophaga ginsengihumi sp. nov., isolated from soil of ginseng rhizosphere.</title>
        <authorList>
            <person name="Lee J."/>
        </authorList>
    </citation>
    <scope>NUCLEOTIDE SEQUENCE [LARGE SCALE GENOMIC DNA]</scope>
    <source>
        <strain evidence="2 3">BN140078</strain>
    </source>
</reference>
<dbReference type="Gene3D" id="1.10.600.10">
    <property type="entry name" value="Farnesyl Diphosphate Synthase"/>
    <property type="match status" value="1"/>
</dbReference>
<dbReference type="Pfam" id="PF19086">
    <property type="entry name" value="Terpene_syn_C_2"/>
    <property type="match status" value="1"/>
</dbReference>
<dbReference type="InterPro" id="IPR008949">
    <property type="entry name" value="Isoprenoid_synthase_dom_sf"/>
</dbReference>
<sequence>MQQIQLPRMSYPFPSLVNQFAEQANDQNTLWAQTFGLLKTEAALARFRKAKFAWLVARTFPNARYEELCILANFNTWLFLHDDLCDEAQLGKQASDLQAVTDYFTEILTGEIAEPDRGGPFAAALADIWQRILPFSLPAWRLRFIRSMEEYFKACRWEANNRAQGLAPGVADYVIMRPYTGALFVDLELIPLSDRTDLPDHVLQHSMVQRLALACNNIVCWTNDIMSCRKEAEQGDVHNLVLAIMHERNLPMQDAINETVRMHDEEVRIFAALEKLLPSFDPVTDEELLRYVGVLRSWITGNYDWSVLDTGRYQATPVPVTTPR</sequence>
<proteinExistence type="inferred from homology"/>
<comment type="caution">
    <text evidence="2">The sequence shown here is derived from an EMBL/GenBank/DDBJ whole genome shotgun (WGS) entry which is preliminary data.</text>
</comment>
<dbReference type="EMBL" id="VUOC01000004">
    <property type="protein sequence ID" value="KAA2239177.1"/>
    <property type="molecule type" value="Genomic_DNA"/>
</dbReference>
<protein>
    <recommendedName>
        <fullName evidence="1">Terpene synthase</fullName>
        <ecNumber evidence="1">4.2.3.-</ecNumber>
    </recommendedName>
</protein>
<dbReference type="AlphaFoldDB" id="A0A5B2VLM9"/>
<dbReference type="SFLD" id="SFLDG01020">
    <property type="entry name" value="Terpene_Cyclase_Like_2"/>
    <property type="match status" value="1"/>
</dbReference>
<dbReference type="SFLD" id="SFLDS00005">
    <property type="entry name" value="Isoprenoid_Synthase_Type_I"/>
    <property type="match status" value="1"/>
</dbReference>
<gene>
    <name evidence="2" type="ORF">F0L74_23510</name>
</gene>
<dbReference type="EC" id="4.2.3.-" evidence="1"/>
<dbReference type="RefSeq" id="WP_149840356.1">
    <property type="nucleotide sequence ID" value="NZ_VUOC01000004.1"/>
</dbReference>
<organism evidence="2 3">
    <name type="scientific">Chitinophaga agrisoli</name>
    <dbReference type="NCBI Taxonomy" id="2607653"/>
    <lineage>
        <taxon>Bacteria</taxon>
        <taxon>Pseudomonadati</taxon>
        <taxon>Bacteroidota</taxon>
        <taxon>Chitinophagia</taxon>
        <taxon>Chitinophagales</taxon>
        <taxon>Chitinophagaceae</taxon>
        <taxon>Chitinophaga</taxon>
    </lineage>
</organism>
<dbReference type="PANTHER" id="PTHR35201">
    <property type="entry name" value="TERPENE SYNTHASE"/>
    <property type="match status" value="1"/>
</dbReference>
<keyword evidence="3" id="KW-1185">Reference proteome</keyword>
<comment type="cofactor">
    <cofactor evidence="1">
        <name>Mg(2+)</name>
        <dbReference type="ChEBI" id="CHEBI:18420"/>
    </cofactor>
</comment>
<evidence type="ECO:0000313" key="3">
    <source>
        <dbReference type="Proteomes" id="UP000324611"/>
    </source>
</evidence>
<reference evidence="2 3" key="2">
    <citation type="submission" date="2019-09" db="EMBL/GenBank/DDBJ databases">
        <authorList>
            <person name="Jin C."/>
        </authorList>
    </citation>
    <scope>NUCLEOTIDE SEQUENCE [LARGE SCALE GENOMIC DNA]</scope>
    <source>
        <strain evidence="2 3">BN140078</strain>
    </source>
</reference>
<keyword evidence="1" id="KW-0456">Lyase</keyword>
<dbReference type="SUPFAM" id="SSF48576">
    <property type="entry name" value="Terpenoid synthases"/>
    <property type="match status" value="1"/>
</dbReference>